<dbReference type="EMBL" id="FNZE01000011">
    <property type="protein sequence ID" value="SEJ58127.1"/>
    <property type="molecule type" value="Genomic_DNA"/>
</dbReference>
<organism evidence="1 2">
    <name type="scientific">Pseudomonas linyingensis</name>
    <dbReference type="NCBI Taxonomy" id="915471"/>
    <lineage>
        <taxon>Bacteria</taxon>
        <taxon>Pseudomonadati</taxon>
        <taxon>Pseudomonadota</taxon>
        <taxon>Gammaproteobacteria</taxon>
        <taxon>Pseudomonadales</taxon>
        <taxon>Pseudomonadaceae</taxon>
        <taxon>Pseudomonas</taxon>
    </lineage>
</organism>
<accession>A0A1H7A2J7</accession>
<protein>
    <submittedName>
        <fullName evidence="1">Uncharacterized protein</fullName>
    </submittedName>
</protein>
<evidence type="ECO:0000313" key="2">
    <source>
        <dbReference type="Proteomes" id="UP000242930"/>
    </source>
</evidence>
<keyword evidence="2" id="KW-1185">Reference proteome</keyword>
<sequence>MPMPIYKIRLRVMRDGEYTADAKRVRLYRGYETANQLCETWDVSGDVWSRYAELDASTMLGWGDWLVAAVTMASPKQTKATFVSIAGDMDITIDITDGSGPASGDPAQVAVRMRVDALDAVREAVFVERLADGTWRLAGAFRGDSGSAEIDVLGGSVFALGVDDFGVAYAPGLVVGVGTRVRPSIFVGWLYEVTQAGTLPATEPEWWPIDGDNAPRQLGTARAVAVRYYRPLAHGPVPVEMI</sequence>
<evidence type="ECO:0000313" key="1">
    <source>
        <dbReference type="EMBL" id="SEJ58127.1"/>
    </source>
</evidence>
<dbReference type="Proteomes" id="UP000242930">
    <property type="component" value="Unassembled WGS sequence"/>
</dbReference>
<reference evidence="2" key="1">
    <citation type="submission" date="2016-10" db="EMBL/GenBank/DDBJ databases">
        <authorList>
            <person name="Varghese N."/>
            <person name="Submissions S."/>
        </authorList>
    </citation>
    <scope>NUCLEOTIDE SEQUENCE [LARGE SCALE GENOMIC DNA]</scope>
    <source>
        <strain evidence="2">LMG 25967</strain>
    </source>
</reference>
<name>A0A1H7A2J7_9PSED</name>
<dbReference type="AlphaFoldDB" id="A0A1H7A2J7"/>
<dbReference type="STRING" id="915471.SAMN05216201_11180"/>
<proteinExistence type="predicted"/>
<gene>
    <name evidence="1" type="ORF">SAMN05216201_11180</name>
</gene>